<gene>
    <name evidence="6" type="ORF">H5411_37815</name>
</gene>
<dbReference type="InterPro" id="IPR001647">
    <property type="entry name" value="HTH_TetR"/>
</dbReference>
<organism evidence="6 7">
    <name type="scientific">Amycolatopsis echigonensis</name>
    <dbReference type="NCBI Taxonomy" id="2576905"/>
    <lineage>
        <taxon>Bacteria</taxon>
        <taxon>Bacillati</taxon>
        <taxon>Actinomycetota</taxon>
        <taxon>Actinomycetes</taxon>
        <taxon>Pseudonocardiales</taxon>
        <taxon>Pseudonocardiaceae</taxon>
        <taxon>Amycolatopsis</taxon>
    </lineage>
</organism>
<evidence type="ECO:0000256" key="1">
    <source>
        <dbReference type="ARBA" id="ARBA00023015"/>
    </source>
</evidence>
<protein>
    <submittedName>
        <fullName evidence="6">Helix-turn-helix transcriptional regulator</fullName>
    </submittedName>
</protein>
<keyword evidence="1" id="KW-0805">Transcription regulation</keyword>
<sequence length="115" mass="12421">MTTERRRPLRTDALRSAESLSAAAKAAVADKGIDVSTNEIVKRAGVGPATFYRRFPSRKVLLETIQLEGLDRLEEQARAALDRAETGKVFVDLLVALASAQAADKVLSVDIGRAQ</sequence>
<dbReference type="PRINTS" id="PR00455">
    <property type="entry name" value="HTHTETR"/>
</dbReference>
<evidence type="ECO:0000256" key="4">
    <source>
        <dbReference type="PROSITE-ProRule" id="PRU00335"/>
    </source>
</evidence>
<evidence type="ECO:0000256" key="3">
    <source>
        <dbReference type="ARBA" id="ARBA00023163"/>
    </source>
</evidence>
<dbReference type="AlphaFoldDB" id="A0A8E2B8C9"/>
<dbReference type="InterPro" id="IPR009057">
    <property type="entry name" value="Homeodomain-like_sf"/>
</dbReference>
<dbReference type="EMBL" id="JACJHR010000084">
    <property type="protein sequence ID" value="MBB2504886.1"/>
    <property type="molecule type" value="Genomic_DNA"/>
</dbReference>
<evidence type="ECO:0000313" key="7">
    <source>
        <dbReference type="Proteomes" id="UP000550260"/>
    </source>
</evidence>
<dbReference type="GO" id="GO:0000976">
    <property type="term" value="F:transcription cis-regulatory region binding"/>
    <property type="evidence" value="ECO:0007669"/>
    <property type="project" value="TreeGrafter"/>
</dbReference>
<comment type="caution">
    <text evidence="6">The sequence shown here is derived from an EMBL/GenBank/DDBJ whole genome shotgun (WGS) entry which is preliminary data.</text>
</comment>
<feature type="DNA-binding region" description="H-T-H motif" evidence="4">
    <location>
        <begin position="36"/>
        <end position="55"/>
    </location>
</feature>
<accession>A0A8E2B8C9</accession>
<reference evidence="6 7" key="1">
    <citation type="submission" date="2020-08" db="EMBL/GenBank/DDBJ databases">
        <title>Amycolatopsis echigonensis JCM 21831.</title>
        <authorList>
            <person name="Tedsree N."/>
            <person name="Kuncharoen N."/>
            <person name="Likhitwitayawuid K."/>
            <person name="Tanasupawat S."/>
        </authorList>
    </citation>
    <scope>NUCLEOTIDE SEQUENCE [LARGE SCALE GENOMIC DNA]</scope>
    <source>
        <strain evidence="6 7">JCM 21831</strain>
    </source>
</reference>
<evidence type="ECO:0000259" key="5">
    <source>
        <dbReference type="PROSITE" id="PS50977"/>
    </source>
</evidence>
<keyword evidence="3" id="KW-0804">Transcription</keyword>
<dbReference type="PROSITE" id="PS50977">
    <property type="entry name" value="HTH_TETR_2"/>
    <property type="match status" value="1"/>
</dbReference>
<dbReference type="SUPFAM" id="SSF46689">
    <property type="entry name" value="Homeodomain-like"/>
    <property type="match status" value="1"/>
</dbReference>
<name>A0A8E2B8C9_9PSEU</name>
<dbReference type="GO" id="GO:0003700">
    <property type="term" value="F:DNA-binding transcription factor activity"/>
    <property type="evidence" value="ECO:0007669"/>
    <property type="project" value="TreeGrafter"/>
</dbReference>
<feature type="domain" description="HTH tetR-type" evidence="5">
    <location>
        <begin position="14"/>
        <end position="73"/>
    </location>
</feature>
<keyword evidence="2 4" id="KW-0238">DNA-binding</keyword>
<dbReference type="InterPro" id="IPR050109">
    <property type="entry name" value="HTH-type_TetR-like_transc_reg"/>
</dbReference>
<evidence type="ECO:0000256" key="2">
    <source>
        <dbReference type="ARBA" id="ARBA00023125"/>
    </source>
</evidence>
<dbReference type="Gene3D" id="1.10.357.10">
    <property type="entry name" value="Tetracycline Repressor, domain 2"/>
    <property type="match status" value="1"/>
</dbReference>
<evidence type="ECO:0000313" key="6">
    <source>
        <dbReference type="EMBL" id="MBB2504886.1"/>
    </source>
</evidence>
<dbReference type="PANTHER" id="PTHR30055:SF234">
    <property type="entry name" value="HTH-TYPE TRANSCRIPTIONAL REGULATOR BETI"/>
    <property type="match status" value="1"/>
</dbReference>
<dbReference type="PANTHER" id="PTHR30055">
    <property type="entry name" value="HTH-TYPE TRANSCRIPTIONAL REGULATOR RUTR"/>
    <property type="match status" value="1"/>
</dbReference>
<dbReference type="RefSeq" id="WP_183126547.1">
    <property type="nucleotide sequence ID" value="NZ_JACJHR010000084.1"/>
</dbReference>
<proteinExistence type="predicted"/>
<dbReference type="Pfam" id="PF00440">
    <property type="entry name" value="TetR_N"/>
    <property type="match status" value="1"/>
</dbReference>
<dbReference type="Proteomes" id="UP000550260">
    <property type="component" value="Unassembled WGS sequence"/>
</dbReference>